<dbReference type="InterPro" id="IPR058627">
    <property type="entry name" value="MdtA-like_C"/>
</dbReference>
<evidence type="ECO:0000256" key="4">
    <source>
        <dbReference type="SAM" id="Phobius"/>
    </source>
</evidence>
<dbReference type="GO" id="GO:1990281">
    <property type="term" value="C:efflux pump complex"/>
    <property type="evidence" value="ECO:0007669"/>
    <property type="project" value="TreeGrafter"/>
</dbReference>
<dbReference type="Pfam" id="PF25876">
    <property type="entry name" value="HH_MFP_RND"/>
    <property type="match status" value="1"/>
</dbReference>
<dbReference type="EMBL" id="FOVG01000007">
    <property type="protein sequence ID" value="SFO51576.1"/>
    <property type="molecule type" value="Genomic_DNA"/>
</dbReference>
<keyword evidence="10" id="KW-1185">Reference proteome</keyword>
<proteinExistence type="inferred from homology"/>
<evidence type="ECO:0000256" key="2">
    <source>
        <dbReference type="ARBA" id="ARBA00009477"/>
    </source>
</evidence>
<reference evidence="10" key="1">
    <citation type="submission" date="2016-10" db="EMBL/GenBank/DDBJ databases">
        <authorList>
            <person name="Varghese N."/>
            <person name="Submissions S."/>
        </authorList>
    </citation>
    <scope>NUCLEOTIDE SEQUENCE [LARGE SCALE GENOMIC DNA]</scope>
    <source>
        <strain evidence="10">OV426</strain>
    </source>
</reference>
<evidence type="ECO:0000313" key="9">
    <source>
        <dbReference type="EMBL" id="SFO51576.1"/>
    </source>
</evidence>
<comment type="similarity">
    <text evidence="2">Belongs to the membrane fusion protein (MFP) (TC 8.A.1) family.</text>
</comment>
<evidence type="ECO:0000256" key="3">
    <source>
        <dbReference type="ARBA" id="ARBA00022448"/>
    </source>
</evidence>
<evidence type="ECO:0000313" key="10">
    <source>
        <dbReference type="Proteomes" id="UP000198968"/>
    </source>
</evidence>
<dbReference type="Pfam" id="PF25917">
    <property type="entry name" value="BSH_RND"/>
    <property type="match status" value="1"/>
</dbReference>
<dbReference type="Pfam" id="PF25954">
    <property type="entry name" value="Beta-barrel_RND_2"/>
    <property type="match status" value="1"/>
</dbReference>
<sequence length="377" mass="39900">MTDLIPDAARQVWRHLFSVQIFAPVVFVLLGVLIMTGCRDNNSAPPAAPPRPVKTVVAPPPSSDSSLVLTGEIRPHEEVALAFRLDGRVVSRTAELGDRVSAGQPLAALENDQSRNQLSSARADLDSARAAERVAALNLHRMRLLMPGGAIARSQLDSAQADWQSAQSRRLSSEAALKNAQDNLSWTQLTAPAAGRITAITVQPGQVVSAGQNVMTLAAGDARDAVFDLTTPALLRPDDRAPLSVTLLADPGVQASGIVRDISPQADPQTRTWRLRISLNHPPEAMAPGATVIVSLPDAQPPVITLPASALTRFADKPALLVVDAASRLQLRPVVLSRFNAQQIFVTAGIQPGERVVTAGVSTLQPGEKVALSQEAP</sequence>
<dbReference type="InterPro" id="IPR006143">
    <property type="entry name" value="RND_pump_MFP"/>
</dbReference>
<accession>A0A1I5HUL2</accession>
<dbReference type="InterPro" id="IPR058792">
    <property type="entry name" value="Beta-barrel_RND_2"/>
</dbReference>
<dbReference type="PANTHER" id="PTHR30469:SF38">
    <property type="entry name" value="HLYD FAMILY SECRETION PROTEIN"/>
    <property type="match status" value="1"/>
</dbReference>
<keyword evidence="3" id="KW-0813">Transport</keyword>
<feature type="domain" description="Multidrug resistance protein MdtA-like alpha-helical hairpin" evidence="5">
    <location>
        <begin position="117"/>
        <end position="187"/>
    </location>
</feature>
<protein>
    <submittedName>
        <fullName evidence="9">RND family efflux transporter, MFP subunit</fullName>
    </submittedName>
</protein>
<dbReference type="Gene3D" id="2.40.420.20">
    <property type="match status" value="1"/>
</dbReference>
<dbReference type="Proteomes" id="UP000198968">
    <property type="component" value="Unassembled WGS sequence"/>
</dbReference>
<organism evidence="9 10">
    <name type="scientific">Candidatus Pantoea varia</name>
    <dbReference type="NCBI Taxonomy" id="1881036"/>
    <lineage>
        <taxon>Bacteria</taxon>
        <taxon>Pseudomonadati</taxon>
        <taxon>Pseudomonadota</taxon>
        <taxon>Gammaproteobacteria</taxon>
        <taxon>Enterobacterales</taxon>
        <taxon>Erwiniaceae</taxon>
        <taxon>Pantoea</taxon>
    </lineage>
</organism>
<feature type="domain" description="Multidrug resistance protein MdtA-like barrel-sandwich hybrid" evidence="6">
    <location>
        <begin position="79"/>
        <end position="214"/>
    </location>
</feature>
<comment type="subcellular location">
    <subcellularLocation>
        <location evidence="1">Cell envelope</location>
    </subcellularLocation>
</comment>
<keyword evidence="4" id="KW-0472">Membrane</keyword>
<feature type="domain" description="CusB-like beta-barrel" evidence="7">
    <location>
        <begin position="241"/>
        <end position="297"/>
    </location>
</feature>
<dbReference type="Gene3D" id="2.40.50.100">
    <property type="match status" value="1"/>
</dbReference>
<evidence type="ECO:0000259" key="8">
    <source>
        <dbReference type="Pfam" id="PF25967"/>
    </source>
</evidence>
<dbReference type="SUPFAM" id="SSF111369">
    <property type="entry name" value="HlyD-like secretion proteins"/>
    <property type="match status" value="1"/>
</dbReference>
<evidence type="ECO:0000259" key="7">
    <source>
        <dbReference type="Pfam" id="PF25954"/>
    </source>
</evidence>
<dbReference type="NCBIfam" id="TIGR01730">
    <property type="entry name" value="RND_mfp"/>
    <property type="match status" value="1"/>
</dbReference>
<name>A0A1I5HUL2_9GAMM</name>
<dbReference type="InterPro" id="IPR058625">
    <property type="entry name" value="MdtA-like_BSH"/>
</dbReference>
<keyword evidence="4" id="KW-0812">Transmembrane</keyword>
<feature type="domain" description="Multidrug resistance protein MdtA-like C-terminal permuted SH3" evidence="8">
    <location>
        <begin position="303"/>
        <end position="361"/>
    </location>
</feature>
<dbReference type="InterPro" id="IPR058624">
    <property type="entry name" value="MdtA-like_HH"/>
</dbReference>
<gene>
    <name evidence="9" type="ORF">SAMN05428971_4308</name>
</gene>
<dbReference type="GO" id="GO:0015562">
    <property type="term" value="F:efflux transmembrane transporter activity"/>
    <property type="evidence" value="ECO:0007669"/>
    <property type="project" value="TreeGrafter"/>
</dbReference>
<dbReference type="AlphaFoldDB" id="A0A1I5HUL2"/>
<dbReference type="Gene3D" id="1.10.287.470">
    <property type="entry name" value="Helix hairpin bin"/>
    <property type="match status" value="1"/>
</dbReference>
<dbReference type="OrthoDB" id="1185083at2"/>
<dbReference type="Pfam" id="PF25967">
    <property type="entry name" value="RND-MFP_C"/>
    <property type="match status" value="1"/>
</dbReference>
<dbReference type="RefSeq" id="WP_090967129.1">
    <property type="nucleotide sequence ID" value="NZ_FOVG01000007.1"/>
</dbReference>
<evidence type="ECO:0000259" key="5">
    <source>
        <dbReference type="Pfam" id="PF25876"/>
    </source>
</evidence>
<evidence type="ECO:0000259" key="6">
    <source>
        <dbReference type="Pfam" id="PF25917"/>
    </source>
</evidence>
<keyword evidence="4" id="KW-1133">Transmembrane helix</keyword>
<feature type="transmembrane region" description="Helical" evidence="4">
    <location>
        <begin position="12"/>
        <end position="35"/>
    </location>
</feature>
<dbReference type="PANTHER" id="PTHR30469">
    <property type="entry name" value="MULTIDRUG RESISTANCE PROTEIN MDTA"/>
    <property type="match status" value="1"/>
</dbReference>
<dbReference type="Gene3D" id="2.40.30.170">
    <property type="match status" value="1"/>
</dbReference>
<evidence type="ECO:0000256" key="1">
    <source>
        <dbReference type="ARBA" id="ARBA00004196"/>
    </source>
</evidence>